<evidence type="ECO:0000313" key="3">
    <source>
        <dbReference type="Proteomes" id="UP000000692"/>
    </source>
</evidence>
<accession>F9Y6G5</accession>
<protein>
    <submittedName>
        <fullName evidence="2">Uncharacterized protein</fullName>
    </submittedName>
</protein>
<dbReference type="KEGG" id="kvl:KVU_1072"/>
<dbReference type="PATRIC" id="fig|759362.5.peg.1102"/>
<dbReference type="eggNOG" id="COG4257">
    <property type="taxonomic scope" value="Bacteria"/>
</dbReference>
<organism evidence="2 3">
    <name type="scientific">Ketogulonicigenium vulgare (strain WSH-001)</name>
    <dbReference type="NCBI Taxonomy" id="759362"/>
    <lineage>
        <taxon>Bacteria</taxon>
        <taxon>Pseudomonadati</taxon>
        <taxon>Pseudomonadota</taxon>
        <taxon>Alphaproteobacteria</taxon>
        <taxon>Rhodobacterales</taxon>
        <taxon>Roseobacteraceae</taxon>
        <taxon>Ketogulonicigenium</taxon>
    </lineage>
</organism>
<keyword evidence="1" id="KW-0472">Membrane</keyword>
<dbReference type="Proteomes" id="UP000000692">
    <property type="component" value="Chromosome"/>
</dbReference>
<dbReference type="InterPro" id="IPR011042">
    <property type="entry name" value="6-blade_b-propeller_TolB-like"/>
</dbReference>
<reference evidence="2 3" key="1">
    <citation type="journal article" date="2011" name="J. Bacteriol.">
        <title>Complete genome sequence of the industrial strain Ketogulonicigenium vulgare WSH-001.</title>
        <authorList>
            <person name="Liu L."/>
            <person name="Li Y."/>
            <person name="Zhang J."/>
            <person name="Zhou Z."/>
            <person name="Liu J."/>
            <person name="Li X."/>
            <person name="Zhou J."/>
            <person name="Du G."/>
            <person name="Wang L."/>
            <person name="Chen J."/>
        </authorList>
    </citation>
    <scope>NUCLEOTIDE SEQUENCE [LARGE SCALE GENOMIC DNA]</scope>
    <source>
        <strain evidence="2 3">WSH-001</strain>
    </source>
</reference>
<sequence>MRKLKCTSCGGRLSLQTNADGHVIGQCSHCGGEYVVDAKSKQHVILEHRFPDGQPARATRPTRRAVVGLGLAAGGIIGFGAALQFLMGASRPAADDHLRGTAVFNVGGEGAAPGQFRSDAQSVMVDSQDRAVVMDSEERFYIFAPDGAFLTHFPMPVQGRLMAVLAAGDIIVNAQNRFHRLDLMNGQILETVDEPKRDFWVASSGSCPTPDGGFATYTMEDAARDSATSSLPGPDELLIFGRDMKLRRRLTGLMAQALAADPMIADAPRASSIVIDAAGSIFIDITAAGDLDPRCGIFEFNANGVFQRRIAIEQAYWGQIAGAPDGSLWYADPWMSALQQVHAGGVRKIYAPTAAGREMQLGQPNAIAFYNNGDLAVLGMYNRLIRMVPPPL</sequence>
<dbReference type="HOGENOM" id="CLU_703540_0_0_5"/>
<dbReference type="OrthoDB" id="7762949at2"/>
<gene>
    <name evidence="2" type="ordered locus">KVU_1072</name>
</gene>
<evidence type="ECO:0000256" key="1">
    <source>
        <dbReference type="SAM" id="Phobius"/>
    </source>
</evidence>
<dbReference type="RefSeq" id="WP_013384369.1">
    <property type="nucleotide sequence ID" value="NC_017384.1"/>
</dbReference>
<proteinExistence type="predicted"/>
<keyword evidence="1" id="KW-0812">Transmembrane</keyword>
<dbReference type="SUPFAM" id="SSF63829">
    <property type="entry name" value="Calcium-dependent phosphotriesterase"/>
    <property type="match status" value="1"/>
</dbReference>
<feature type="transmembrane region" description="Helical" evidence="1">
    <location>
        <begin position="65"/>
        <end position="87"/>
    </location>
</feature>
<dbReference type="EMBL" id="CP002018">
    <property type="protein sequence ID" value="AEM40911.1"/>
    <property type="molecule type" value="Genomic_DNA"/>
</dbReference>
<name>F9Y6G5_KETVW</name>
<keyword evidence="3" id="KW-1185">Reference proteome</keyword>
<dbReference type="Gene3D" id="2.120.10.30">
    <property type="entry name" value="TolB, C-terminal domain"/>
    <property type="match status" value="2"/>
</dbReference>
<dbReference type="AlphaFoldDB" id="F9Y6G5"/>
<evidence type="ECO:0000313" key="2">
    <source>
        <dbReference type="EMBL" id="AEM40911.1"/>
    </source>
</evidence>
<keyword evidence="1" id="KW-1133">Transmembrane helix</keyword>